<dbReference type="EMBL" id="CM010722">
    <property type="protein sequence ID" value="RZC75098.1"/>
    <property type="molecule type" value="Genomic_DNA"/>
</dbReference>
<evidence type="ECO:0000313" key="2">
    <source>
        <dbReference type="Proteomes" id="UP000316621"/>
    </source>
</evidence>
<reference evidence="1 2" key="1">
    <citation type="journal article" date="2018" name="Science">
        <title>The opium poppy genome and morphinan production.</title>
        <authorList>
            <person name="Guo L."/>
            <person name="Winzer T."/>
            <person name="Yang X."/>
            <person name="Li Y."/>
            <person name="Ning Z."/>
            <person name="He Z."/>
            <person name="Teodor R."/>
            <person name="Lu Y."/>
            <person name="Bowser T.A."/>
            <person name="Graham I.A."/>
            <person name="Ye K."/>
        </authorList>
    </citation>
    <scope>NUCLEOTIDE SEQUENCE [LARGE SCALE GENOMIC DNA]</scope>
    <source>
        <strain evidence="2">cv. HN1</strain>
        <tissue evidence="1">Leaves</tissue>
    </source>
</reference>
<sequence>MDLPIKTLTNHEGKKSAGISVFDVTMNPLLGQGDWTVQRVRFCRLEDARTAQSLNGKFDIAGRIIKDN</sequence>
<keyword evidence="2" id="KW-1185">Reference proteome</keyword>
<dbReference type="Proteomes" id="UP000316621">
    <property type="component" value="Chromosome 8"/>
</dbReference>
<gene>
    <name evidence="1" type="ORF">C5167_050578</name>
</gene>
<protein>
    <submittedName>
        <fullName evidence="1">Uncharacterized protein</fullName>
    </submittedName>
</protein>
<organism evidence="1 2">
    <name type="scientific">Papaver somniferum</name>
    <name type="common">Opium poppy</name>
    <dbReference type="NCBI Taxonomy" id="3469"/>
    <lineage>
        <taxon>Eukaryota</taxon>
        <taxon>Viridiplantae</taxon>
        <taxon>Streptophyta</taxon>
        <taxon>Embryophyta</taxon>
        <taxon>Tracheophyta</taxon>
        <taxon>Spermatophyta</taxon>
        <taxon>Magnoliopsida</taxon>
        <taxon>Ranunculales</taxon>
        <taxon>Papaveraceae</taxon>
        <taxon>Papaveroideae</taxon>
        <taxon>Papaver</taxon>
    </lineage>
</organism>
<dbReference type="Gramene" id="RZC75098">
    <property type="protein sequence ID" value="RZC75098"/>
    <property type="gene ID" value="C5167_050578"/>
</dbReference>
<accession>A0A4Y7KSG6</accession>
<proteinExistence type="predicted"/>
<evidence type="ECO:0000313" key="1">
    <source>
        <dbReference type="EMBL" id="RZC75098.1"/>
    </source>
</evidence>
<name>A0A4Y7KSG6_PAPSO</name>
<dbReference type="AlphaFoldDB" id="A0A4Y7KSG6"/>